<comment type="catalytic activity">
    <reaction evidence="19">
        <text>a 5'-end 2'-deoxyribose-2'-deoxyribonucleotide-DNA = (2E,4S)-4-hydroxypenten-2-al-5-phosphate + a 5'-end 5'-phospho-2'-deoxyribonucleoside-DNA + H(+)</text>
        <dbReference type="Rhea" id="RHEA:76255"/>
        <dbReference type="Rhea" id="RHEA-COMP:13180"/>
        <dbReference type="Rhea" id="RHEA-COMP:18657"/>
        <dbReference type="ChEBI" id="CHEBI:15378"/>
        <dbReference type="ChEBI" id="CHEBI:136412"/>
        <dbReference type="ChEBI" id="CHEBI:195194"/>
        <dbReference type="ChEBI" id="CHEBI:195195"/>
    </reaction>
</comment>
<comment type="caution">
    <text evidence="25">The sequence shown here is derived from an EMBL/GenBank/DDBJ whole genome shotgun (WGS) entry which is preliminary data.</text>
</comment>
<dbReference type="SMART" id="SM00481">
    <property type="entry name" value="POLIIIAc"/>
    <property type="match status" value="1"/>
</dbReference>
<dbReference type="InterPro" id="IPR004013">
    <property type="entry name" value="PHP_dom"/>
</dbReference>
<dbReference type="Gene3D" id="1.10.150.20">
    <property type="entry name" value="5' to 3' exonuclease, C-terminal subdomain"/>
    <property type="match status" value="1"/>
</dbReference>
<dbReference type="InterPro" id="IPR022311">
    <property type="entry name" value="PolX-like"/>
</dbReference>
<dbReference type="CDD" id="cd00141">
    <property type="entry name" value="NT_POLXc"/>
    <property type="match status" value="1"/>
</dbReference>
<protein>
    <recommendedName>
        <fullName evidence="5">DNA polymerase beta</fullName>
        <ecNumber evidence="3">2.7.7.7</ecNumber>
        <ecNumber evidence="4">4.2.99.18</ecNumber>
    </recommendedName>
    <alternativeName>
        <fullName evidence="16">5'-deoxyribose-phosphate lyase</fullName>
    </alternativeName>
    <alternativeName>
        <fullName evidence="17">AP lyase</fullName>
    </alternativeName>
</protein>
<keyword evidence="14" id="KW-0915">Sodium</keyword>
<dbReference type="SUPFAM" id="SSF89550">
    <property type="entry name" value="PHP domain-like"/>
    <property type="match status" value="1"/>
</dbReference>
<feature type="domain" description="Helix-hairpin-helix DNA-binding motif class 1" evidence="22">
    <location>
        <begin position="128"/>
        <end position="147"/>
    </location>
</feature>
<dbReference type="GO" id="GO:0003887">
    <property type="term" value="F:DNA-directed DNA polymerase activity"/>
    <property type="evidence" value="ECO:0007669"/>
    <property type="project" value="UniProtKB-KW"/>
</dbReference>
<dbReference type="NCBIfam" id="NF006375">
    <property type="entry name" value="PRK08609.1"/>
    <property type="match status" value="1"/>
</dbReference>
<evidence type="ECO:0000256" key="11">
    <source>
        <dbReference type="ARBA" id="ARBA00022763"/>
    </source>
</evidence>
<evidence type="ECO:0000256" key="4">
    <source>
        <dbReference type="ARBA" id="ARBA00012720"/>
    </source>
</evidence>
<dbReference type="PIRSF" id="PIRSF005047">
    <property type="entry name" value="UCP005047_YshC"/>
    <property type="match status" value="1"/>
</dbReference>
<dbReference type="SMART" id="SM00483">
    <property type="entry name" value="POLXc"/>
    <property type="match status" value="1"/>
</dbReference>
<dbReference type="InterPro" id="IPR050243">
    <property type="entry name" value="PHP_phosphatase"/>
</dbReference>
<evidence type="ECO:0000313" key="26">
    <source>
        <dbReference type="Proteomes" id="UP001430455"/>
    </source>
</evidence>
<evidence type="ECO:0000256" key="17">
    <source>
        <dbReference type="ARBA" id="ARBA00035726"/>
    </source>
</evidence>
<dbReference type="SUPFAM" id="SSF81301">
    <property type="entry name" value="Nucleotidyltransferase"/>
    <property type="match status" value="1"/>
</dbReference>
<dbReference type="PANTHER" id="PTHR36928">
    <property type="entry name" value="PHOSPHATASE YCDX-RELATED"/>
    <property type="match status" value="1"/>
</dbReference>
<dbReference type="GO" id="GO:0008270">
    <property type="term" value="F:zinc ion binding"/>
    <property type="evidence" value="ECO:0007669"/>
    <property type="project" value="TreeGrafter"/>
</dbReference>
<dbReference type="InterPro" id="IPR016195">
    <property type="entry name" value="Pol/histidinol_Pase-like"/>
</dbReference>
<dbReference type="GO" id="GO:0140078">
    <property type="term" value="F:class I DNA-(apurinic or apyrimidinic site) endonuclease activity"/>
    <property type="evidence" value="ECO:0007669"/>
    <property type="project" value="UniProtKB-EC"/>
</dbReference>
<dbReference type="Gene3D" id="3.30.210.10">
    <property type="entry name" value="DNA polymerase, thumb domain"/>
    <property type="match status" value="1"/>
</dbReference>
<dbReference type="GO" id="GO:0006281">
    <property type="term" value="P:DNA repair"/>
    <property type="evidence" value="ECO:0007669"/>
    <property type="project" value="UniProtKB-KW"/>
</dbReference>
<keyword evidence="13" id="KW-0239">DNA-directed DNA polymerase</keyword>
<dbReference type="InterPro" id="IPR047967">
    <property type="entry name" value="PolX_PHP"/>
</dbReference>
<evidence type="ECO:0000256" key="14">
    <source>
        <dbReference type="ARBA" id="ARBA00023053"/>
    </source>
</evidence>
<dbReference type="Pfam" id="PF14716">
    <property type="entry name" value="HHH_8"/>
    <property type="match status" value="1"/>
</dbReference>
<reference evidence="25 26" key="1">
    <citation type="submission" date="2021-06" db="EMBL/GenBank/DDBJ databases">
        <title>Halomicroarcula sp. a new haloarchaeum isolated from saline soil.</title>
        <authorList>
            <person name="Duran-Viseras A."/>
            <person name="Sanchez-Porro C."/>
            <person name="Ventosa A."/>
        </authorList>
    </citation>
    <scope>NUCLEOTIDE SEQUENCE [LARGE SCALE GENOMIC DNA]</scope>
    <source>
        <strain evidence="25 26">F27</strain>
    </source>
</reference>
<evidence type="ECO:0000256" key="16">
    <source>
        <dbReference type="ARBA" id="ARBA00035717"/>
    </source>
</evidence>
<dbReference type="SUPFAM" id="SSF158702">
    <property type="entry name" value="Sec63 N-terminal domain-like"/>
    <property type="match status" value="1"/>
</dbReference>
<dbReference type="PANTHER" id="PTHR36928:SF1">
    <property type="entry name" value="PHOSPHATASE YCDX-RELATED"/>
    <property type="match status" value="1"/>
</dbReference>
<dbReference type="SMART" id="SM00278">
    <property type="entry name" value="HhH1"/>
    <property type="match status" value="3"/>
</dbReference>
<dbReference type="InterPro" id="IPR002054">
    <property type="entry name" value="DNA-dir_DNA_pol_X"/>
</dbReference>
<dbReference type="InterPro" id="IPR010996">
    <property type="entry name" value="HHH_MUS81"/>
</dbReference>
<evidence type="ECO:0000256" key="7">
    <source>
        <dbReference type="ARBA" id="ARBA00022634"/>
    </source>
</evidence>
<dbReference type="GO" id="GO:0004527">
    <property type="term" value="F:exonuclease activity"/>
    <property type="evidence" value="ECO:0007669"/>
    <property type="project" value="UniProtKB-KW"/>
</dbReference>
<evidence type="ECO:0000256" key="21">
    <source>
        <dbReference type="ARBA" id="ARBA00049244"/>
    </source>
</evidence>
<dbReference type="EC" id="4.2.99.18" evidence="4"/>
<dbReference type="InterPro" id="IPR003141">
    <property type="entry name" value="Pol/His_phosphatase_N"/>
</dbReference>
<dbReference type="SUPFAM" id="SSF47802">
    <property type="entry name" value="DNA polymerase beta, N-terminal domain-like"/>
    <property type="match status" value="1"/>
</dbReference>
<dbReference type="GO" id="GO:0042578">
    <property type="term" value="F:phosphoric ester hydrolase activity"/>
    <property type="evidence" value="ECO:0007669"/>
    <property type="project" value="TreeGrafter"/>
</dbReference>
<dbReference type="CDD" id="cd07436">
    <property type="entry name" value="PHP_PolX"/>
    <property type="match status" value="1"/>
</dbReference>
<keyword evidence="6" id="KW-0488">Methylation</keyword>
<keyword evidence="12" id="KW-0832">Ubl conjugation</keyword>
<keyword evidence="25" id="KW-0540">Nuclease</keyword>
<evidence type="ECO:0000256" key="15">
    <source>
        <dbReference type="ARBA" id="ARBA00023204"/>
    </source>
</evidence>
<feature type="domain" description="Polymerase/histidinol phosphatase N-terminal" evidence="23">
    <location>
        <begin position="350"/>
        <end position="430"/>
    </location>
</feature>
<keyword evidence="7" id="KW-0237">DNA synthesis</keyword>
<evidence type="ECO:0000313" key="25">
    <source>
        <dbReference type="EMBL" id="MBX0293617.1"/>
    </source>
</evidence>
<comment type="function">
    <text evidence="20">Repair polymerase that plays a key role in base-excision repair. During this process, the damaged base is excised by specific DNA glycosylases, the DNA backbone is nicked at the abasic site by an apurinic/apyrimidic (AP) endonuclease, and POLB removes 5'-deoxyribose-phosphate from the preincised AP site acting as a 5'-deoxyribose-phosphate lyase (5'-dRP lyase); through its DNA polymerase activity, it adds one nucleotide to the 3' end of the arising single-nucleotide gap. Conducts 'gap-filling' DNA synthesis in a stepwise distributive fashion rather than in a processive fashion as for other DNA polymerases. It is also able to cleave sugar-phosphate bonds 3' to an intact AP site, acting as an AP lyase.</text>
</comment>
<evidence type="ECO:0000259" key="23">
    <source>
        <dbReference type="SMART" id="SM00481"/>
    </source>
</evidence>
<evidence type="ECO:0000256" key="13">
    <source>
        <dbReference type="ARBA" id="ARBA00022932"/>
    </source>
</evidence>
<evidence type="ECO:0000256" key="8">
    <source>
        <dbReference type="ARBA" id="ARBA00022679"/>
    </source>
</evidence>
<dbReference type="InterPro" id="IPR002008">
    <property type="entry name" value="DNA_pol_X_beta-like"/>
</dbReference>
<dbReference type="Pfam" id="PF14791">
    <property type="entry name" value="DNA_pol_B_thumb"/>
    <property type="match status" value="1"/>
</dbReference>
<name>A0AAW4P771_9EURY</name>
<evidence type="ECO:0000256" key="2">
    <source>
        <dbReference type="ARBA" id="ARBA00004496"/>
    </source>
</evidence>
<dbReference type="Gene3D" id="3.30.460.10">
    <property type="entry name" value="Beta Polymerase, domain 2"/>
    <property type="match status" value="1"/>
</dbReference>
<evidence type="ECO:0000256" key="6">
    <source>
        <dbReference type="ARBA" id="ARBA00022481"/>
    </source>
</evidence>
<comment type="catalytic activity">
    <reaction evidence="18">
        <text>2'-deoxyribonucleotide-(2'-deoxyribose 5'-phosphate)-2'-deoxyribonucleotide-DNA = a 3'-end 2'-deoxyribonucleotide-(2,3-dehydro-2,3-deoxyribose 5'-phosphate)-DNA + a 5'-end 5'-phospho-2'-deoxyribonucleoside-DNA + H(+)</text>
        <dbReference type="Rhea" id="RHEA:66592"/>
        <dbReference type="Rhea" id="RHEA-COMP:13180"/>
        <dbReference type="Rhea" id="RHEA-COMP:16897"/>
        <dbReference type="Rhea" id="RHEA-COMP:17067"/>
        <dbReference type="ChEBI" id="CHEBI:15378"/>
        <dbReference type="ChEBI" id="CHEBI:136412"/>
        <dbReference type="ChEBI" id="CHEBI:157695"/>
        <dbReference type="ChEBI" id="CHEBI:167181"/>
        <dbReference type="EC" id="4.2.99.18"/>
    </reaction>
</comment>
<dbReference type="InterPro" id="IPR043519">
    <property type="entry name" value="NT_sf"/>
</dbReference>
<comment type="cofactor">
    <cofactor evidence="1">
        <name>Mg(2+)</name>
        <dbReference type="ChEBI" id="CHEBI:18420"/>
    </cofactor>
</comment>
<evidence type="ECO:0000256" key="18">
    <source>
        <dbReference type="ARBA" id="ARBA00044632"/>
    </source>
</evidence>
<sequence>MSRNDEIANRLEEFADLLEAQGVEYKPRTYRRAAENIRDYPAAVEGLAAEGEDAVGEIDGVGDAISSKVVEYFETGEIEELVELRADLPVEMEALTAVEGVGPKTVGTLYEELGITTLDELEAAAEAGEIRAVEGFGEKTEQNILDNVDFAREAHERALLGEARPYGERVETYMSDVSGVEKCALGGSIRRWKPTIGDVDVLVGSRDDAEIVEAFTDWPEVDRVIESGETKASVYAGEDDVRVDLRVVVPEEFGAALQYFTGSKDHNVAVRNRAIERDLKVNEYGVFDVEGVEDDGQRAGERVAGETEEGVYEALDMAWMAPELRENRGEVEAAANDSLPDLLEEGDVRGDLHTHTEWSDGGHTIAEMVEGAADFGHDYIAISDHATGPGMVGGVGVSDEELREQLEEVEAVAAEADIDVFSGVEANVAEDGSISVADDLLAELDCVVASPHAALDGDGTDRLVAAAEHPEVNVIGHPTGRFLNRRPGLDLDVERLAEAAAENGTALEVNASPARLDLSGAAVKQAVEAGATIVIDTDAHSPGNFEQIRYGVHTARRGWAGAADVLNARDADGVREFLDA</sequence>
<evidence type="ECO:0000256" key="20">
    <source>
        <dbReference type="ARBA" id="ARBA00045548"/>
    </source>
</evidence>
<evidence type="ECO:0000259" key="24">
    <source>
        <dbReference type="SMART" id="SM00483"/>
    </source>
</evidence>
<comment type="catalytic activity">
    <reaction evidence="21">
        <text>DNA(n) + a 2'-deoxyribonucleoside 5'-triphosphate = DNA(n+1) + diphosphate</text>
        <dbReference type="Rhea" id="RHEA:22508"/>
        <dbReference type="Rhea" id="RHEA-COMP:17339"/>
        <dbReference type="Rhea" id="RHEA-COMP:17340"/>
        <dbReference type="ChEBI" id="CHEBI:33019"/>
        <dbReference type="ChEBI" id="CHEBI:61560"/>
        <dbReference type="ChEBI" id="CHEBI:173112"/>
        <dbReference type="EC" id="2.7.7.7"/>
    </reaction>
</comment>
<keyword evidence="25" id="KW-0269">Exonuclease</keyword>
<organism evidence="25 26">
    <name type="scientific">Haloarcula nitratireducens</name>
    <dbReference type="NCBI Taxonomy" id="2487749"/>
    <lineage>
        <taxon>Archaea</taxon>
        <taxon>Methanobacteriati</taxon>
        <taxon>Methanobacteriota</taxon>
        <taxon>Stenosarchaea group</taxon>
        <taxon>Halobacteria</taxon>
        <taxon>Halobacteriales</taxon>
        <taxon>Haloarculaceae</taxon>
        <taxon>Haloarcula</taxon>
    </lineage>
</organism>
<dbReference type="Gene3D" id="1.10.150.110">
    <property type="entry name" value="DNA polymerase beta, N-terminal domain-like"/>
    <property type="match status" value="1"/>
</dbReference>
<dbReference type="EMBL" id="RKLT01000001">
    <property type="protein sequence ID" value="MBX0293617.1"/>
    <property type="molecule type" value="Genomic_DNA"/>
</dbReference>
<dbReference type="AlphaFoldDB" id="A0AAW4P771"/>
<evidence type="ECO:0000256" key="1">
    <source>
        <dbReference type="ARBA" id="ARBA00001946"/>
    </source>
</evidence>
<dbReference type="Pfam" id="PF02811">
    <property type="entry name" value="PHP"/>
    <property type="match status" value="1"/>
</dbReference>
<dbReference type="PRINTS" id="PR00870">
    <property type="entry name" value="DNAPOLXBETA"/>
</dbReference>
<dbReference type="Proteomes" id="UP001430455">
    <property type="component" value="Unassembled WGS sequence"/>
</dbReference>
<dbReference type="InterPro" id="IPR027421">
    <property type="entry name" value="DNA_pol_lamdba_lyase_dom_sf"/>
</dbReference>
<keyword evidence="8" id="KW-0808">Transferase</keyword>
<dbReference type="GO" id="GO:0003677">
    <property type="term" value="F:DNA binding"/>
    <property type="evidence" value="ECO:0007669"/>
    <property type="project" value="InterPro"/>
</dbReference>
<evidence type="ECO:0000259" key="22">
    <source>
        <dbReference type="SMART" id="SM00278"/>
    </source>
</evidence>
<keyword evidence="10" id="KW-0235">DNA replication</keyword>
<dbReference type="Gene3D" id="3.20.20.140">
    <property type="entry name" value="Metal-dependent hydrolases"/>
    <property type="match status" value="1"/>
</dbReference>
<dbReference type="InterPro" id="IPR037160">
    <property type="entry name" value="DNA_Pol_thumb_sf"/>
</dbReference>
<feature type="domain" description="Helix-hairpin-helix DNA-binding motif class 1" evidence="22">
    <location>
        <begin position="93"/>
        <end position="112"/>
    </location>
</feature>
<feature type="domain" description="Helix-hairpin-helix DNA-binding motif class 1" evidence="22">
    <location>
        <begin position="53"/>
        <end position="72"/>
    </location>
</feature>
<keyword evidence="25" id="KW-0378">Hydrolase</keyword>
<proteinExistence type="predicted"/>
<evidence type="ECO:0000256" key="10">
    <source>
        <dbReference type="ARBA" id="ARBA00022705"/>
    </source>
</evidence>
<evidence type="ECO:0000256" key="12">
    <source>
        <dbReference type="ARBA" id="ARBA00022843"/>
    </source>
</evidence>
<dbReference type="GO" id="GO:0005829">
    <property type="term" value="C:cytosol"/>
    <property type="evidence" value="ECO:0007669"/>
    <property type="project" value="TreeGrafter"/>
</dbReference>
<dbReference type="InterPro" id="IPR003583">
    <property type="entry name" value="Hlx-hairpin-Hlx_DNA-bd_motif"/>
</dbReference>
<dbReference type="Pfam" id="PF14520">
    <property type="entry name" value="HHH_5"/>
    <property type="match status" value="1"/>
</dbReference>
<dbReference type="EC" id="2.7.7.7" evidence="3"/>
<evidence type="ECO:0000256" key="3">
    <source>
        <dbReference type="ARBA" id="ARBA00012417"/>
    </source>
</evidence>
<evidence type="ECO:0000256" key="19">
    <source>
        <dbReference type="ARBA" id="ARBA00044678"/>
    </source>
</evidence>
<keyword evidence="15" id="KW-0234">DNA repair</keyword>
<comment type="subcellular location">
    <subcellularLocation>
        <location evidence="2">Cytoplasm</location>
    </subcellularLocation>
</comment>
<feature type="domain" description="DNA-directed DNA polymerase X" evidence="24">
    <location>
        <begin position="1"/>
        <end position="326"/>
    </location>
</feature>
<keyword evidence="9" id="KW-0548">Nucleotidyltransferase</keyword>
<accession>A0AAW4P771</accession>
<keyword evidence="26" id="KW-1185">Reference proteome</keyword>
<dbReference type="InterPro" id="IPR029398">
    <property type="entry name" value="PolB_thumb"/>
</dbReference>
<keyword evidence="11" id="KW-0227">DNA damage</keyword>
<gene>
    <name evidence="25" type="primary">polX</name>
    <name evidence="25" type="ORF">EGH23_01825</name>
</gene>
<evidence type="ECO:0000256" key="9">
    <source>
        <dbReference type="ARBA" id="ARBA00022695"/>
    </source>
</evidence>
<evidence type="ECO:0000256" key="5">
    <source>
        <dbReference type="ARBA" id="ARBA00020020"/>
    </source>
</evidence>
<dbReference type="RefSeq" id="WP_220578325.1">
    <property type="nucleotide sequence ID" value="NZ_RKLT01000001.1"/>
</dbReference>